<dbReference type="PANTHER" id="PTHR43400">
    <property type="entry name" value="FUMARATE REDUCTASE"/>
    <property type="match status" value="1"/>
</dbReference>
<dbReference type="Pfam" id="PF00890">
    <property type="entry name" value="FAD_binding_2"/>
    <property type="match status" value="1"/>
</dbReference>
<protein>
    <submittedName>
        <fullName evidence="7">Flavocytochrome C flavin subunit</fullName>
    </submittedName>
</protein>
<evidence type="ECO:0000313" key="8">
    <source>
        <dbReference type="Proteomes" id="UP000254920"/>
    </source>
</evidence>
<dbReference type="InterPro" id="IPR036188">
    <property type="entry name" value="FAD/NAD-bd_sf"/>
</dbReference>
<evidence type="ECO:0000313" key="7">
    <source>
        <dbReference type="EMBL" id="SUX11000.1"/>
    </source>
</evidence>
<dbReference type="PANTHER" id="PTHR43400:SF7">
    <property type="entry name" value="FAD-DEPENDENT OXIDOREDUCTASE 2 FAD BINDING DOMAIN-CONTAINING PROTEIN"/>
    <property type="match status" value="1"/>
</dbReference>
<dbReference type="AlphaFoldDB" id="A0A381DK72"/>
<keyword evidence="3 5" id="KW-0274">FAD</keyword>
<dbReference type="GO" id="GO:0016491">
    <property type="term" value="F:oxidoreductase activity"/>
    <property type="evidence" value="ECO:0007669"/>
    <property type="project" value="UniProtKB-KW"/>
</dbReference>
<name>A0A381DK72_9BACT</name>
<dbReference type="RefSeq" id="WP_089181781.1">
    <property type="nucleotide sequence ID" value="NZ_CP043427.1"/>
</dbReference>
<dbReference type="NCBIfam" id="TIGR01813">
    <property type="entry name" value="flavo_cyto_c"/>
    <property type="match status" value="1"/>
</dbReference>
<dbReference type="SUPFAM" id="SSF51905">
    <property type="entry name" value="FAD/NAD(P)-binding domain"/>
    <property type="match status" value="1"/>
</dbReference>
<organism evidence="7 8">
    <name type="scientific">Campylobacter sputorum subsp. sputorum</name>
    <dbReference type="NCBI Taxonomy" id="32024"/>
    <lineage>
        <taxon>Bacteria</taxon>
        <taxon>Pseudomonadati</taxon>
        <taxon>Campylobacterota</taxon>
        <taxon>Epsilonproteobacteria</taxon>
        <taxon>Campylobacterales</taxon>
        <taxon>Campylobacteraceae</taxon>
        <taxon>Campylobacter</taxon>
    </lineage>
</organism>
<dbReference type="Gene3D" id="3.50.50.60">
    <property type="entry name" value="FAD/NAD(P)-binding domain"/>
    <property type="match status" value="1"/>
</dbReference>
<dbReference type="InterPro" id="IPR027477">
    <property type="entry name" value="Succ_DH/fumarate_Rdtase_cat_sf"/>
</dbReference>
<reference evidence="7 8" key="1">
    <citation type="submission" date="2018-06" db="EMBL/GenBank/DDBJ databases">
        <authorList>
            <consortium name="Pathogen Informatics"/>
            <person name="Doyle S."/>
        </authorList>
    </citation>
    <scope>NUCLEOTIDE SEQUENCE [LARGE SCALE GENOMIC DNA]</scope>
    <source>
        <strain evidence="7 8">NCTC12475</strain>
    </source>
</reference>
<dbReference type="SUPFAM" id="SSF56425">
    <property type="entry name" value="Succinate dehydrogenase/fumarate reductase flavoprotein, catalytic domain"/>
    <property type="match status" value="1"/>
</dbReference>
<dbReference type="Gene3D" id="3.90.700.10">
    <property type="entry name" value="Succinate dehydrogenase/fumarate reductase flavoprotein, catalytic domain"/>
    <property type="match status" value="1"/>
</dbReference>
<dbReference type="EMBL" id="UFVD01000001">
    <property type="protein sequence ID" value="SUX11000.1"/>
    <property type="molecule type" value="Genomic_DNA"/>
</dbReference>
<evidence type="ECO:0000256" key="2">
    <source>
        <dbReference type="ARBA" id="ARBA00022630"/>
    </source>
</evidence>
<evidence type="ECO:0000256" key="1">
    <source>
        <dbReference type="ARBA" id="ARBA00001974"/>
    </source>
</evidence>
<keyword evidence="4 5" id="KW-0560">Oxidoreductase</keyword>
<comment type="similarity">
    <text evidence="5">Belongs to the FAD-dependent oxidoreductase 2 family. FRD/SDH subfamily.</text>
</comment>
<sequence>MQKEISRREALKLGALGVGAGVLGASNLMAKSIDAKDVKFDEEYDVVIIGSGFAGLAAGITAAKRGFKTLIVEKMGRIGGNSTINGGIFAVPNSELQKKNDIKDSKKLFIDDCVKAGLGLNHVELLEILADRAVETFNFTLENGATYLDKLLLEGGHSVPRTYYVSNTSGSGIVKPLTESYQKLPNATLKTRVKFDNFILDDKDEIVGISVRENYKFDSKLFSDDNENTSGERKFIKAKRGVVLASGGFCSDKYFRKLQDPKAVEEFDTTNHSGATAGAMIEAFGIGAMPVQIGWIQYIPYKCPDEKGNGITSKFASQAAFRYGISVDPRTGKRYMNELADRKVRADAMFKIIDTKKDIYPINLSDSVAVSKLVPKDIENPLETGAIKKFDTLDELAKYYKIPADELKKTVEQYNSYVKAGKDPDFAKPMHLTDGITISKAPFYAMRGAPKLHHTMGGVKINTKAQVLNYQNKPIPRLYAAGEVTGGTHGASRLGSVAILDCLTFGMIAGENI</sequence>
<evidence type="ECO:0000256" key="3">
    <source>
        <dbReference type="ARBA" id="ARBA00022827"/>
    </source>
</evidence>
<keyword evidence="8" id="KW-1185">Reference proteome</keyword>
<dbReference type="OrthoDB" id="9806724at2"/>
<evidence type="ECO:0000259" key="6">
    <source>
        <dbReference type="Pfam" id="PF00890"/>
    </source>
</evidence>
<dbReference type="GO" id="GO:0010181">
    <property type="term" value="F:FMN binding"/>
    <property type="evidence" value="ECO:0007669"/>
    <property type="project" value="InterPro"/>
</dbReference>
<dbReference type="InterPro" id="IPR010960">
    <property type="entry name" value="Flavocytochrome_c"/>
</dbReference>
<accession>A0A381DK72</accession>
<keyword evidence="2 5" id="KW-0285">Flavoprotein</keyword>
<dbReference type="InterPro" id="IPR006311">
    <property type="entry name" value="TAT_signal"/>
</dbReference>
<evidence type="ECO:0000256" key="4">
    <source>
        <dbReference type="ARBA" id="ARBA00023002"/>
    </source>
</evidence>
<dbReference type="Proteomes" id="UP000254920">
    <property type="component" value="Unassembled WGS sequence"/>
</dbReference>
<gene>
    <name evidence="7" type="primary">ifcA_3</name>
    <name evidence="7" type="ORF">NCTC12475_01214</name>
</gene>
<dbReference type="GeneID" id="93089869"/>
<dbReference type="InterPro" id="IPR003953">
    <property type="entry name" value="FAD-dep_OxRdtase_2_FAD-bd"/>
</dbReference>
<feature type="domain" description="FAD-dependent oxidoreductase 2 FAD-binding" evidence="6">
    <location>
        <begin position="45"/>
        <end position="497"/>
    </location>
</feature>
<comment type="cofactor">
    <cofactor evidence="1">
        <name>FAD</name>
        <dbReference type="ChEBI" id="CHEBI:57692"/>
    </cofactor>
</comment>
<evidence type="ECO:0000256" key="5">
    <source>
        <dbReference type="RuleBase" id="RU366062"/>
    </source>
</evidence>
<dbReference type="InterPro" id="IPR050315">
    <property type="entry name" value="FAD-oxidoreductase_2"/>
</dbReference>
<dbReference type="PROSITE" id="PS51318">
    <property type="entry name" value="TAT"/>
    <property type="match status" value="1"/>
</dbReference>
<proteinExistence type="inferred from homology"/>